<dbReference type="InterPro" id="IPR012349">
    <property type="entry name" value="Split_barrel_FMN-bd"/>
</dbReference>
<evidence type="ECO:0000313" key="3">
    <source>
        <dbReference type="EMBL" id="CAA9464713.1"/>
    </source>
</evidence>
<name>A0A6J4RDL0_9ACTN</name>
<gene>
    <name evidence="3" type="ORF">AVDCRST_MAG28-3913</name>
</gene>
<sequence length="152" mass="16853">MTKPRGRPYSRSIQAVQRAATNLHSFVYRVTNGKVGGRLAGGPVLLLTTTGRKSGKERTVPLLYLPDGEDRVVVGSNGGTATHPTWWLNLEQNPEATVEVGGRKARVRAEEAGPVEKERLWPKLVKMYGGYEGYQRRTDREIPVVILRSLNS</sequence>
<dbReference type="Pfam" id="PF04075">
    <property type="entry name" value="F420H2_quin_red"/>
    <property type="match status" value="1"/>
</dbReference>
<evidence type="ECO:0000256" key="2">
    <source>
        <dbReference type="ARBA" id="ARBA00049106"/>
    </source>
</evidence>
<protein>
    <recommendedName>
        <fullName evidence="4">AclJ</fullName>
    </recommendedName>
</protein>
<organism evidence="3">
    <name type="scientific">uncultured Rubrobacteraceae bacterium</name>
    <dbReference type="NCBI Taxonomy" id="349277"/>
    <lineage>
        <taxon>Bacteria</taxon>
        <taxon>Bacillati</taxon>
        <taxon>Actinomycetota</taxon>
        <taxon>Rubrobacteria</taxon>
        <taxon>Rubrobacterales</taxon>
        <taxon>Rubrobacteraceae</taxon>
        <taxon>environmental samples</taxon>
    </lineage>
</organism>
<comment type="catalytic activity">
    <reaction evidence="2">
        <text>oxidized coenzyme F420-(gamma-L-Glu)(n) + a quinol + H(+) = reduced coenzyme F420-(gamma-L-Glu)(n) + a quinone</text>
        <dbReference type="Rhea" id="RHEA:39663"/>
        <dbReference type="Rhea" id="RHEA-COMP:12939"/>
        <dbReference type="Rhea" id="RHEA-COMP:14378"/>
        <dbReference type="ChEBI" id="CHEBI:15378"/>
        <dbReference type="ChEBI" id="CHEBI:24646"/>
        <dbReference type="ChEBI" id="CHEBI:132124"/>
        <dbReference type="ChEBI" id="CHEBI:133980"/>
        <dbReference type="ChEBI" id="CHEBI:139511"/>
    </reaction>
</comment>
<dbReference type="Gene3D" id="2.30.110.10">
    <property type="entry name" value="Electron Transport, Fmn-binding Protein, Chain A"/>
    <property type="match status" value="1"/>
</dbReference>
<dbReference type="SUPFAM" id="SSF50475">
    <property type="entry name" value="FMN-binding split barrel"/>
    <property type="match status" value="1"/>
</dbReference>
<accession>A0A6J4RDL0</accession>
<evidence type="ECO:0008006" key="4">
    <source>
        <dbReference type="Google" id="ProtNLM"/>
    </source>
</evidence>
<dbReference type="GO" id="GO:0005886">
    <property type="term" value="C:plasma membrane"/>
    <property type="evidence" value="ECO:0007669"/>
    <property type="project" value="TreeGrafter"/>
</dbReference>
<dbReference type="GO" id="GO:0070967">
    <property type="term" value="F:coenzyme F420 binding"/>
    <property type="evidence" value="ECO:0007669"/>
    <property type="project" value="TreeGrafter"/>
</dbReference>
<proteinExistence type="inferred from homology"/>
<dbReference type="GO" id="GO:0016491">
    <property type="term" value="F:oxidoreductase activity"/>
    <property type="evidence" value="ECO:0007669"/>
    <property type="project" value="InterPro"/>
</dbReference>
<dbReference type="PANTHER" id="PTHR39428">
    <property type="entry name" value="F420H(2)-DEPENDENT QUINONE REDUCTASE RV1261C"/>
    <property type="match status" value="1"/>
</dbReference>
<dbReference type="EMBL" id="CADCVE010000099">
    <property type="protein sequence ID" value="CAA9464713.1"/>
    <property type="molecule type" value="Genomic_DNA"/>
</dbReference>
<dbReference type="AlphaFoldDB" id="A0A6J4RDL0"/>
<comment type="similarity">
    <text evidence="1">Belongs to the F420H(2)-dependent quinone reductase family.</text>
</comment>
<reference evidence="3" key="1">
    <citation type="submission" date="2020-02" db="EMBL/GenBank/DDBJ databases">
        <authorList>
            <person name="Meier V. D."/>
        </authorList>
    </citation>
    <scope>NUCLEOTIDE SEQUENCE</scope>
    <source>
        <strain evidence="3">AVDCRST_MAG28</strain>
    </source>
</reference>
<evidence type="ECO:0000256" key="1">
    <source>
        <dbReference type="ARBA" id="ARBA00008710"/>
    </source>
</evidence>
<dbReference type="PANTHER" id="PTHR39428:SF3">
    <property type="entry name" value="DEAZAFLAVIN-DEPENDENT NITROREDUCTASE"/>
    <property type="match status" value="1"/>
</dbReference>
<dbReference type="InterPro" id="IPR004378">
    <property type="entry name" value="F420H2_quin_Rdtase"/>
</dbReference>
<dbReference type="NCBIfam" id="TIGR00026">
    <property type="entry name" value="hi_GC_TIGR00026"/>
    <property type="match status" value="1"/>
</dbReference>